<dbReference type="PROSITE" id="PS51257">
    <property type="entry name" value="PROKAR_LIPOPROTEIN"/>
    <property type="match status" value="1"/>
</dbReference>
<comment type="caution">
    <text evidence="3">The sequence shown here is derived from an EMBL/GenBank/DDBJ whole genome shotgun (WGS) entry which is preliminary data.</text>
</comment>
<evidence type="ECO:0008006" key="5">
    <source>
        <dbReference type="Google" id="ProtNLM"/>
    </source>
</evidence>
<sequence precursor="true">MTVFGKAVFTLLLGLWLACTTAWASNDNAQNDNRQRERDQNHNSSVNEEPSRNNASEEDGFCGLETAQRCAEKLQAAWRIALGAETVTASLKVGADFVE</sequence>
<evidence type="ECO:0000256" key="2">
    <source>
        <dbReference type="SAM" id="SignalP"/>
    </source>
</evidence>
<dbReference type="Proteomes" id="UP000318053">
    <property type="component" value="Unassembled WGS sequence"/>
</dbReference>
<dbReference type="OrthoDB" id="9850486at2"/>
<evidence type="ECO:0000313" key="4">
    <source>
        <dbReference type="Proteomes" id="UP000318053"/>
    </source>
</evidence>
<accession>A0A5C5XYU9</accession>
<feature type="compositionally biased region" description="Polar residues" evidence="1">
    <location>
        <begin position="42"/>
        <end position="54"/>
    </location>
</feature>
<feature type="region of interest" description="Disordered" evidence="1">
    <location>
        <begin position="27"/>
        <end position="59"/>
    </location>
</feature>
<name>A0A5C5XYU9_9BACT</name>
<feature type="chain" id="PRO_5022869838" description="Secreted protein" evidence="2">
    <location>
        <begin position="25"/>
        <end position="99"/>
    </location>
</feature>
<protein>
    <recommendedName>
        <fullName evidence="5">Secreted protein</fullName>
    </recommendedName>
</protein>
<keyword evidence="4" id="KW-1185">Reference proteome</keyword>
<proteinExistence type="predicted"/>
<dbReference type="EMBL" id="SJPK01000004">
    <property type="protein sequence ID" value="TWT67115.1"/>
    <property type="molecule type" value="Genomic_DNA"/>
</dbReference>
<evidence type="ECO:0000313" key="3">
    <source>
        <dbReference type="EMBL" id="TWT67115.1"/>
    </source>
</evidence>
<feature type="signal peptide" evidence="2">
    <location>
        <begin position="1"/>
        <end position="24"/>
    </location>
</feature>
<dbReference type="AlphaFoldDB" id="A0A5C5XYU9"/>
<evidence type="ECO:0000256" key="1">
    <source>
        <dbReference type="SAM" id="MobiDB-lite"/>
    </source>
</evidence>
<reference evidence="3 4" key="1">
    <citation type="submission" date="2019-02" db="EMBL/GenBank/DDBJ databases">
        <title>Deep-cultivation of Planctomycetes and their phenomic and genomic characterization uncovers novel biology.</title>
        <authorList>
            <person name="Wiegand S."/>
            <person name="Jogler M."/>
            <person name="Boedeker C."/>
            <person name="Pinto D."/>
            <person name="Vollmers J."/>
            <person name="Rivas-Marin E."/>
            <person name="Kohn T."/>
            <person name="Peeters S.H."/>
            <person name="Heuer A."/>
            <person name="Rast P."/>
            <person name="Oberbeckmann S."/>
            <person name="Bunk B."/>
            <person name="Jeske O."/>
            <person name="Meyerdierks A."/>
            <person name="Storesund J.E."/>
            <person name="Kallscheuer N."/>
            <person name="Luecker S."/>
            <person name="Lage O.M."/>
            <person name="Pohl T."/>
            <person name="Merkel B.J."/>
            <person name="Hornburger P."/>
            <person name="Mueller R.-W."/>
            <person name="Bruemmer F."/>
            <person name="Labrenz M."/>
            <person name="Spormann A.M."/>
            <person name="Op Den Camp H."/>
            <person name="Overmann J."/>
            <person name="Amann R."/>
            <person name="Jetten M.S.M."/>
            <person name="Mascher T."/>
            <person name="Medema M.H."/>
            <person name="Devos D.P."/>
            <person name="Kaster A.-K."/>
            <person name="Ovreas L."/>
            <person name="Rohde M."/>
            <person name="Galperin M.Y."/>
            <person name="Jogler C."/>
        </authorList>
    </citation>
    <scope>NUCLEOTIDE SEQUENCE [LARGE SCALE GENOMIC DNA]</scope>
    <source>
        <strain evidence="3 4">CA85</strain>
    </source>
</reference>
<gene>
    <name evidence="3" type="ORF">CA85_19610</name>
</gene>
<keyword evidence="2" id="KW-0732">Signal</keyword>
<organism evidence="3 4">
    <name type="scientific">Allorhodopirellula solitaria</name>
    <dbReference type="NCBI Taxonomy" id="2527987"/>
    <lineage>
        <taxon>Bacteria</taxon>
        <taxon>Pseudomonadati</taxon>
        <taxon>Planctomycetota</taxon>
        <taxon>Planctomycetia</taxon>
        <taxon>Pirellulales</taxon>
        <taxon>Pirellulaceae</taxon>
        <taxon>Allorhodopirellula</taxon>
    </lineage>
</organism>
<dbReference type="RefSeq" id="WP_146391064.1">
    <property type="nucleotide sequence ID" value="NZ_SJPK01000004.1"/>
</dbReference>